<dbReference type="InterPro" id="IPR038352">
    <property type="entry name" value="Imelysin_sf"/>
</dbReference>
<evidence type="ECO:0000256" key="6">
    <source>
        <dbReference type="ARBA" id="ARBA00023004"/>
    </source>
</evidence>
<organism evidence="9 10">
    <name type="scientific">Candidatus Pedobacter colombiensis</name>
    <dbReference type="NCBI Taxonomy" id="3121371"/>
    <lineage>
        <taxon>Bacteria</taxon>
        <taxon>Pseudomonadati</taxon>
        <taxon>Bacteroidota</taxon>
        <taxon>Sphingobacteriia</taxon>
        <taxon>Sphingobacteriales</taxon>
        <taxon>Sphingobacteriaceae</taxon>
        <taxon>Pedobacter</taxon>
    </lineage>
</organism>
<comment type="subcellular location">
    <subcellularLocation>
        <location evidence="1">Cell envelope</location>
    </subcellularLocation>
</comment>
<feature type="domain" description="Cytochrome c" evidence="8">
    <location>
        <begin position="445"/>
        <end position="585"/>
    </location>
</feature>
<reference evidence="9" key="1">
    <citation type="submission" date="2023-03" db="EMBL/GenBank/DDBJ databases">
        <title>Andean soil-derived lignocellulolytic bacterial consortium as a source of novel taxa and putative plastic-active enzymes.</title>
        <authorList>
            <person name="Diaz-Garcia L."/>
            <person name="Chuvochina M."/>
            <person name="Feuerriegel G."/>
            <person name="Bunk B."/>
            <person name="Sproer C."/>
            <person name="Streit W.R."/>
            <person name="Rodriguez L.M."/>
            <person name="Overmann J."/>
            <person name="Jimenez D.J."/>
        </authorList>
    </citation>
    <scope>NUCLEOTIDE SEQUENCE</scope>
    <source>
        <strain evidence="9">MAG 3858</strain>
    </source>
</reference>
<keyword evidence="4" id="KW-0732">Signal</keyword>
<keyword evidence="6 7" id="KW-0408">Iron</keyword>
<evidence type="ECO:0000313" key="10">
    <source>
        <dbReference type="Proteomes" id="UP001214530"/>
    </source>
</evidence>
<sequence>MTSKVISLGFSVMVVVTLLSLRQPDTPAVQVKEKLILQADHFLSAVQLLRATKMNIAQSQLLQRRFREVRLAYKQLEWATEYFDPLTARRVNGPPAPETEFSGLVIQPEGLQVIEEYLFPRFDLNKKKELNGFLDQLVVSATEFREYFRRADLQDWQILDAIKLEIFRIETLGLNDFDDPLSKRCFVESAVALQSLKEVTCHYGNVPEFDPAIFYLQHPVTFDRFDRATFITHYANPLTRSLKVLKDRLKLPDVRYNHLLNQDVATLFDANAFNRNAYTAEPGDSVTAEKIVLGKKLFFDPILSGNRKRSCASCHQPNKAFTDGLVKNLDITGKKMIRRNTPTLINAALQPAQFYDLRAASLEDQASDVVRNRDEMHGDMQTATGKLWLDTNYRKLFNLAYPQQRRKAIDTFEVANALAGYVRSLTALNSRFDTYMQGDKRAMRKTELAGFNLFMGKARCGTCHYLPLFNGVLPPRYMRMEAEVIGVPQKRKGKHIDPDLGLYSIQSGDFNRYAFKTTTVRNTARTAPYMHNGVFQTLEEVIDFYDKGGGRGAGIEIANQTLDAKPLHLTQKDKTELIDFIRSLDSR</sequence>
<keyword evidence="5" id="KW-0560">Oxidoreductase</keyword>
<keyword evidence="2 7" id="KW-0349">Heme</keyword>
<evidence type="ECO:0000256" key="4">
    <source>
        <dbReference type="ARBA" id="ARBA00022729"/>
    </source>
</evidence>
<protein>
    <submittedName>
        <fullName evidence="9">Cytochrome c peroxidase</fullName>
    </submittedName>
</protein>
<dbReference type="Pfam" id="PF03150">
    <property type="entry name" value="CCP_MauG"/>
    <property type="match status" value="1"/>
</dbReference>
<name>A0AAJ6B710_9SPHI</name>
<evidence type="ECO:0000256" key="2">
    <source>
        <dbReference type="ARBA" id="ARBA00022617"/>
    </source>
</evidence>
<evidence type="ECO:0000259" key="8">
    <source>
        <dbReference type="PROSITE" id="PS51007"/>
    </source>
</evidence>
<accession>A0AAJ6B710</accession>
<evidence type="ECO:0000256" key="1">
    <source>
        <dbReference type="ARBA" id="ARBA00004196"/>
    </source>
</evidence>
<dbReference type="PANTHER" id="PTHR30600">
    <property type="entry name" value="CYTOCHROME C PEROXIDASE-RELATED"/>
    <property type="match status" value="1"/>
</dbReference>
<dbReference type="GO" id="GO:0020037">
    <property type="term" value="F:heme binding"/>
    <property type="evidence" value="ECO:0007669"/>
    <property type="project" value="InterPro"/>
</dbReference>
<keyword evidence="3 7" id="KW-0479">Metal-binding</keyword>
<evidence type="ECO:0000313" key="9">
    <source>
        <dbReference type="EMBL" id="WEK19414.1"/>
    </source>
</evidence>
<dbReference type="Gene3D" id="1.20.1420.20">
    <property type="entry name" value="M75 peptidase, HXXE motif"/>
    <property type="match status" value="1"/>
</dbReference>
<dbReference type="InterPro" id="IPR036909">
    <property type="entry name" value="Cyt_c-like_dom_sf"/>
</dbReference>
<dbReference type="GO" id="GO:0004130">
    <property type="term" value="F:cytochrome-c peroxidase activity"/>
    <property type="evidence" value="ECO:0007669"/>
    <property type="project" value="TreeGrafter"/>
</dbReference>
<feature type="domain" description="Cytochrome c" evidence="8">
    <location>
        <begin position="289"/>
        <end position="426"/>
    </location>
</feature>
<dbReference type="Gene3D" id="1.10.760.10">
    <property type="entry name" value="Cytochrome c-like domain"/>
    <property type="match status" value="2"/>
</dbReference>
<dbReference type="PROSITE" id="PS51007">
    <property type="entry name" value="CYTC"/>
    <property type="match status" value="2"/>
</dbReference>
<dbReference type="InterPro" id="IPR051395">
    <property type="entry name" value="Cytochrome_c_Peroxidase/MauG"/>
</dbReference>
<dbReference type="PANTHER" id="PTHR30600:SF10">
    <property type="entry name" value="BLL6722 PROTEIN"/>
    <property type="match status" value="1"/>
</dbReference>
<proteinExistence type="predicted"/>
<dbReference type="Proteomes" id="UP001214530">
    <property type="component" value="Chromosome"/>
</dbReference>
<dbReference type="InterPro" id="IPR004852">
    <property type="entry name" value="Di-haem_cyt_c_peroxidsae"/>
</dbReference>
<dbReference type="GO" id="GO:0030313">
    <property type="term" value="C:cell envelope"/>
    <property type="evidence" value="ECO:0007669"/>
    <property type="project" value="UniProtKB-SubCell"/>
</dbReference>
<evidence type="ECO:0000256" key="5">
    <source>
        <dbReference type="ARBA" id="ARBA00023002"/>
    </source>
</evidence>
<dbReference type="SUPFAM" id="SSF46626">
    <property type="entry name" value="Cytochrome c"/>
    <property type="match status" value="2"/>
</dbReference>
<dbReference type="GO" id="GO:0046872">
    <property type="term" value="F:metal ion binding"/>
    <property type="evidence" value="ECO:0007669"/>
    <property type="project" value="UniProtKB-KW"/>
</dbReference>
<dbReference type="AlphaFoldDB" id="A0AAJ6B710"/>
<gene>
    <name evidence="9" type="ORF">P0Y49_21810</name>
</gene>
<dbReference type="EMBL" id="CP119313">
    <property type="protein sequence ID" value="WEK19414.1"/>
    <property type="molecule type" value="Genomic_DNA"/>
</dbReference>
<evidence type="ECO:0000256" key="7">
    <source>
        <dbReference type="PROSITE-ProRule" id="PRU00433"/>
    </source>
</evidence>
<dbReference type="GO" id="GO:0009055">
    <property type="term" value="F:electron transfer activity"/>
    <property type="evidence" value="ECO:0007669"/>
    <property type="project" value="InterPro"/>
</dbReference>
<evidence type="ECO:0000256" key="3">
    <source>
        <dbReference type="ARBA" id="ARBA00022723"/>
    </source>
</evidence>
<keyword evidence="9" id="KW-0575">Peroxidase</keyword>
<dbReference type="InterPro" id="IPR009056">
    <property type="entry name" value="Cyt_c-like_dom"/>
</dbReference>